<dbReference type="InterPro" id="IPR014825">
    <property type="entry name" value="DNA_alkylation"/>
</dbReference>
<evidence type="ECO:0000313" key="1">
    <source>
        <dbReference type="EMBL" id="TYP79694.1"/>
    </source>
</evidence>
<sequence length="229" mass="26689">MDANSWIRQQLSDAAEDRYRLFASSLIPNIDNVLGVRLPALRKLAAKLAKDDWRAYLDEATDEYFEETMLQGMVIAQLDADFPEWQTRIAAFVPKINNWSICDSFCNDLKRTKRHLTDMWSFIAPYFASNEPYKLRFGVVMLLHYYLTDDYINRVLALLDAVEHPDYYVKMAVAWAVSISYVKQPDATLAYLRENRLDDFTYSKSLQKITESRQVDAAEKAMIRGMKRK</sequence>
<protein>
    <submittedName>
        <fullName evidence="1">3-methyladenine DNA glycosylase AlkD</fullName>
    </submittedName>
</protein>
<accession>A0A5S5CJK2</accession>
<reference evidence="1 2" key="1">
    <citation type="submission" date="2019-07" db="EMBL/GenBank/DDBJ databases">
        <title>Genomic Encyclopedia of Type Strains, Phase III (KMG-III): the genomes of soil and plant-associated and newly described type strains.</title>
        <authorList>
            <person name="Whitman W."/>
        </authorList>
    </citation>
    <scope>NUCLEOTIDE SEQUENCE [LARGE SCALE GENOMIC DNA]</scope>
    <source>
        <strain evidence="1 2">BL24</strain>
    </source>
</reference>
<comment type="caution">
    <text evidence="1">The sequence shown here is derived from an EMBL/GenBank/DDBJ whole genome shotgun (WGS) entry which is preliminary data.</text>
</comment>
<dbReference type="Proteomes" id="UP000323257">
    <property type="component" value="Unassembled WGS sequence"/>
</dbReference>
<dbReference type="PANTHER" id="PTHR34070">
    <property type="entry name" value="ARMADILLO-TYPE FOLD"/>
    <property type="match status" value="1"/>
</dbReference>
<dbReference type="EMBL" id="VNHS01000001">
    <property type="protein sequence ID" value="TYP79694.1"/>
    <property type="molecule type" value="Genomic_DNA"/>
</dbReference>
<name>A0A5S5CJK2_9BACL</name>
<dbReference type="PANTHER" id="PTHR34070:SF1">
    <property type="entry name" value="DNA ALKYLATION REPAIR PROTEIN"/>
    <property type="match status" value="1"/>
</dbReference>
<dbReference type="Pfam" id="PF08713">
    <property type="entry name" value="DNA_alkylation"/>
    <property type="match status" value="1"/>
</dbReference>
<dbReference type="CDD" id="cd06561">
    <property type="entry name" value="AlkD_like"/>
    <property type="match status" value="1"/>
</dbReference>
<dbReference type="InterPro" id="IPR016024">
    <property type="entry name" value="ARM-type_fold"/>
</dbReference>
<organism evidence="1 2">
    <name type="scientific">Paenibacillus methanolicus</name>
    <dbReference type="NCBI Taxonomy" id="582686"/>
    <lineage>
        <taxon>Bacteria</taxon>
        <taxon>Bacillati</taxon>
        <taxon>Bacillota</taxon>
        <taxon>Bacilli</taxon>
        <taxon>Bacillales</taxon>
        <taxon>Paenibacillaceae</taxon>
        <taxon>Paenibacillus</taxon>
    </lineage>
</organism>
<gene>
    <name evidence="1" type="ORF">BCM02_101815</name>
</gene>
<dbReference type="Gene3D" id="1.25.10.90">
    <property type="match status" value="1"/>
</dbReference>
<dbReference type="AlphaFoldDB" id="A0A5S5CJK2"/>
<proteinExistence type="predicted"/>
<dbReference type="SUPFAM" id="SSF48371">
    <property type="entry name" value="ARM repeat"/>
    <property type="match status" value="1"/>
</dbReference>
<keyword evidence="2" id="KW-1185">Reference proteome</keyword>
<evidence type="ECO:0000313" key="2">
    <source>
        <dbReference type="Proteomes" id="UP000323257"/>
    </source>
</evidence>